<organism evidence="5 6">
    <name type="scientific">Pallidibacillus thermolactis</name>
    <dbReference type="NCBI Taxonomy" id="251051"/>
    <lineage>
        <taxon>Bacteria</taxon>
        <taxon>Bacillati</taxon>
        <taxon>Bacillota</taxon>
        <taxon>Bacilli</taxon>
        <taxon>Bacillales</taxon>
        <taxon>Bacillaceae</taxon>
        <taxon>Pallidibacillus</taxon>
    </lineage>
</organism>
<keyword evidence="1" id="KW-0805">Transcription regulation</keyword>
<dbReference type="SMART" id="SM00418">
    <property type="entry name" value="HTH_ARSR"/>
    <property type="match status" value="1"/>
</dbReference>
<dbReference type="InterPro" id="IPR001845">
    <property type="entry name" value="HTH_ArsR_DNA-bd_dom"/>
</dbReference>
<sequence>MQQTLKITNVLSDPTRLSIYEYMTKFHQPVTVQDIAKQFQIHPNVARMHLSKLEDVGMLKSENKKTGKGGRPSRVYHLSNEVVELNFPFRDYQLLAKVAIEAMISLGELGKNALYETGKRYGIEIMEKQLSEQKLDKTELTKNQKFEILETTTTILGMTPDFYIKEDGNQIYLQVFNCPFREIAEKHKKETCDMHIAFIKGMIEALFEEYDLIMKENMFEDCSHCAYLIHVAD</sequence>
<feature type="domain" description="HTH arsR-type" evidence="4">
    <location>
        <begin position="6"/>
        <end position="88"/>
    </location>
</feature>
<evidence type="ECO:0000313" key="5">
    <source>
        <dbReference type="EMBL" id="MCU9595144.1"/>
    </source>
</evidence>
<dbReference type="PANTHER" id="PTHR33154">
    <property type="entry name" value="TRANSCRIPTIONAL REGULATOR, ARSR FAMILY"/>
    <property type="match status" value="1"/>
</dbReference>
<dbReference type="SUPFAM" id="SSF46785">
    <property type="entry name" value="Winged helix' DNA-binding domain"/>
    <property type="match status" value="1"/>
</dbReference>
<evidence type="ECO:0000256" key="1">
    <source>
        <dbReference type="ARBA" id="ARBA00023015"/>
    </source>
</evidence>
<comment type="caution">
    <text evidence="5">The sequence shown here is derived from an EMBL/GenBank/DDBJ whole genome shotgun (WGS) entry which is preliminary data.</text>
</comment>
<evidence type="ECO:0000256" key="3">
    <source>
        <dbReference type="ARBA" id="ARBA00023163"/>
    </source>
</evidence>
<keyword evidence="3" id="KW-0804">Transcription</keyword>
<dbReference type="InterPro" id="IPR036390">
    <property type="entry name" value="WH_DNA-bd_sf"/>
</dbReference>
<keyword evidence="2" id="KW-0238">DNA-binding</keyword>
<dbReference type="Pfam" id="PF12840">
    <property type="entry name" value="HTH_20"/>
    <property type="match status" value="1"/>
</dbReference>
<dbReference type="Gene3D" id="1.10.10.10">
    <property type="entry name" value="Winged helix-like DNA-binding domain superfamily/Winged helix DNA-binding domain"/>
    <property type="match status" value="1"/>
</dbReference>
<dbReference type="Proteomes" id="UP001208656">
    <property type="component" value="Unassembled WGS sequence"/>
</dbReference>
<dbReference type="Gene3D" id="3.30.1380.20">
    <property type="entry name" value="Trafficking protein particle complex subunit 3"/>
    <property type="match status" value="1"/>
</dbReference>
<dbReference type="InterPro" id="IPR011991">
    <property type="entry name" value="ArsR-like_HTH"/>
</dbReference>
<name>A0ABT2WHI6_9BACI</name>
<dbReference type="InterPro" id="IPR051081">
    <property type="entry name" value="HTH_MetalResp_TranReg"/>
</dbReference>
<evidence type="ECO:0000313" key="6">
    <source>
        <dbReference type="Proteomes" id="UP001208656"/>
    </source>
</evidence>
<accession>A0ABT2WHI6</accession>
<evidence type="ECO:0000256" key="2">
    <source>
        <dbReference type="ARBA" id="ARBA00023125"/>
    </source>
</evidence>
<dbReference type="CDD" id="cd00090">
    <property type="entry name" value="HTH_ARSR"/>
    <property type="match status" value="1"/>
</dbReference>
<keyword evidence="6" id="KW-1185">Reference proteome</keyword>
<evidence type="ECO:0000259" key="4">
    <source>
        <dbReference type="SMART" id="SM00418"/>
    </source>
</evidence>
<dbReference type="EMBL" id="JAOUSE010000040">
    <property type="protein sequence ID" value="MCU9595144.1"/>
    <property type="molecule type" value="Genomic_DNA"/>
</dbReference>
<dbReference type="InterPro" id="IPR036388">
    <property type="entry name" value="WH-like_DNA-bd_sf"/>
</dbReference>
<protein>
    <submittedName>
        <fullName evidence="5">Helix-turn-helix domain-containing protein</fullName>
    </submittedName>
</protein>
<dbReference type="PANTHER" id="PTHR33154:SF33">
    <property type="entry name" value="TRANSCRIPTIONAL REPRESSOR SDPR"/>
    <property type="match status" value="1"/>
</dbReference>
<gene>
    <name evidence="5" type="ORF">OEV82_11915</name>
</gene>
<proteinExistence type="predicted"/>
<reference evidence="5 6" key="1">
    <citation type="submission" date="2022-10" db="EMBL/GenBank/DDBJ databases">
        <title>Description of Fervidibacillus gen. nov. in the family Fervidibacillaceae fam. nov. with two species, Fervidibacillus albus sp. nov., and Fervidibacillus halotolerans sp. nov., isolated from tidal flat sediments.</title>
        <authorList>
            <person name="Kwon K.K."/>
            <person name="Yang S.-H."/>
        </authorList>
    </citation>
    <scope>NUCLEOTIDE SEQUENCE [LARGE SCALE GENOMIC DNA]</scope>
    <source>
        <strain evidence="5 6">DSM 23332</strain>
    </source>
</reference>